<keyword evidence="1" id="KW-0812">Transmembrane</keyword>
<evidence type="ECO:0000313" key="2">
    <source>
        <dbReference type="EMBL" id="KAH7162601.1"/>
    </source>
</evidence>
<keyword evidence="1" id="KW-0472">Membrane</keyword>
<organism evidence="2 3">
    <name type="scientific">Dactylonectria estremocensis</name>
    <dbReference type="NCBI Taxonomy" id="1079267"/>
    <lineage>
        <taxon>Eukaryota</taxon>
        <taxon>Fungi</taxon>
        <taxon>Dikarya</taxon>
        <taxon>Ascomycota</taxon>
        <taxon>Pezizomycotina</taxon>
        <taxon>Sordariomycetes</taxon>
        <taxon>Hypocreomycetidae</taxon>
        <taxon>Hypocreales</taxon>
        <taxon>Nectriaceae</taxon>
        <taxon>Dactylonectria</taxon>
    </lineage>
</organism>
<sequence length="172" mass="18753">MTSIIMTTTTTTTIHPGLISSALIAITPPISFPVALVLIQFLVCLLHTTNPPCFAVLLAFIPVTKFPLVLRTFPLPVSLLSSTWVDLGRPRTMPSCNLLHWNQRVTPTHSPSVPGPCTVPFHLSRALRGTSSFSSSWCLFCLFRPGIAVPCFTPIITFPTMPPTPCSCRHSL</sequence>
<feature type="transmembrane region" description="Helical" evidence="1">
    <location>
        <begin position="53"/>
        <end position="73"/>
    </location>
</feature>
<dbReference type="AlphaFoldDB" id="A0A9P9FIW7"/>
<protein>
    <submittedName>
        <fullName evidence="2">Uncharacterized protein</fullName>
    </submittedName>
</protein>
<dbReference type="EMBL" id="JAGMUU010000001">
    <property type="protein sequence ID" value="KAH7162601.1"/>
    <property type="molecule type" value="Genomic_DNA"/>
</dbReference>
<proteinExistence type="predicted"/>
<comment type="caution">
    <text evidence="2">The sequence shown here is derived from an EMBL/GenBank/DDBJ whole genome shotgun (WGS) entry which is preliminary data.</text>
</comment>
<keyword evidence="1" id="KW-1133">Transmembrane helix</keyword>
<evidence type="ECO:0000256" key="1">
    <source>
        <dbReference type="SAM" id="Phobius"/>
    </source>
</evidence>
<dbReference type="Proteomes" id="UP000717696">
    <property type="component" value="Unassembled WGS sequence"/>
</dbReference>
<feature type="transmembrane region" description="Helical" evidence="1">
    <location>
        <begin position="22"/>
        <end position="46"/>
    </location>
</feature>
<evidence type="ECO:0000313" key="3">
    <source>
        <dbReference type="Proteomes" id="UP000717696"/>
    </source>
</evidence>
<keyword evidence="3" id="KW-1185">Reference proteome</keyword>
<accession>A0A9P9FIW7</accession>
<gene>
    <name evidence="2" type="ORF">B0J13DRAFT_14618</name>
</gene>
<name>A0A9P9FIW7_9HYPO</name>
<reference evidence="2" key="1">
    <citation type="journal article" date="2021" name="Nat. Commun.">
        <title>Genetic determinants of endophytism in the Arabidopsis root mycobiome.</title>
        <authorList>
            <person name="Mesny F."/>
            <person name="Miyauchi S."/>
            <person name="Thiergart T."/>
            <person name="Pickel B."/>
            <person name="Atanasova L."/>
            <person name="Karlsson M."/>
            <person name="Huettel B."/>
            <person name="Barry K.W."/>
            <person name="Haridas S."/>
            <person name="Chen C."/>
            <person name="Bauer D."/>
            <person name="Andreopoulos W."/>
            <person name="Pangilinan J."/>
            <person name="LaButti K."/>
            <person name="Riley R."/>
            <person name="Lipzen A."/>
            <person name="Clum A."/>
            <person name="Drula E."/>
            <person name="Henrissat B."/>
            <person name="Kohler A."/>
            <person name="Grigoriev I.V."/>
            <person name="Martin F.M."/>
            <person name="Hacquard S."/>
        </authorList>
    </citation>
    <scope>NUCLEOTIDE SEQUENCE</scope>
    <source>
        <strain evidence="2">MPI-CAGE-AT-0021</strain>
    </source>
</reference>